<organism evidence="3 4">
    <name type="scientific">Cajanus cajan</name>
    <name type="common">Pigeon pea</name>
    <name type="synonym">Cajanus indicus</name>
    <dbReference type="NCBI Taxonomy" id="3821"/>
    <lineage>
        <taxon>Eukaryota</taxon>
        <taxon>Viridiplantae</taxon>
        <taxon>Streptophyta</taxon>
        <taxon>Embryophyta</taxon>
        <taxon>Tracheophyta</taxon>
        <taxon>Spermatophyta</taxon>
        <taxon>Magnoliopsida</taxon>
        <taxon>eudicotyledons</taxon>
        <taxon>Gunneridae</taxon>
        <taxon>Pentapetalae</taxon>
        <taxon>rosids</taxon>
        <taxon>fabids</taxon>
        <taxon>Fabales</taxon>
        <taxon>Fabaceae</taxon>
        <taxon>Papilionoideae</taxon>
        <taxon>50 kb inversion clade</taxon>
        <taxon>NPAAA clade</taxon>
        <taxon>indigoferoid/millettioid clade</taxon>
        <taxon>Phaseoleae</taxon>
        <taxon>Cajanus</taxon>
    </lineage>
</organism>
<name>A0A151SN95_CAJCA</name>
<reference evidence="3 4" key="1">
    <citation type="journal article" date="2012" name="Nat. Biotechnol.">
        <title>Draft genome sequence of pigeonpea (Cajanus cajan), an orphan legume crop of resource-poor farmers.</title>
        <authorList>
            <person name="Varshney R.K."/>
            <person name="Chen W."/>
            <person name="Li Y."/>
            <person name="Bharti A.K."/>
            <person name="Saxena R.K."/>
            <person name="Schlueter J.A."/>
            <person name="Donoghue M.T."/>
            <person name="Azam S."/>
            <person name="Fan G."/>
            <person name="Whaley A.M."/>
            <person name="Farmer A.D."/>
            <person name="Sheridan J."/>
            <person name="Iwata A."/>
            <person name="Tuteja R."/>
            <person name="Penmetsa R.V."/>
            <person name="Wu W."/>
            <person name="Upadhyaya H.D."/>
            <person name="Yang S.P."/>
            <person name="Shah T."/>
            <person name="Saxena K.B."/>
            <person name="Michael T."/>
            <person name="McCombie W.R."/>
            <person name="Yang B."/>
            <person name="Zhang G."/>
            <person name="Yang H."/>
            <person name="Wang J."/>
            <person name="Spillane C."/>
            <person name="Cook D.R."/>
            <person name="May G.D."/>
            <person name="Xu X."/>
            <person name="Jackson S.A."/>
        </authorList>
    </citation>
    <scope>NUCLEOTIDE SEQUENCE [LARGE SCALE GENOMIC DNA]</scope>
    <source>
        <strain evidence="4">cv. Asha</strain>
    </source>
</reference>
<dbReference type="PANTHER" id="PTHR13743:SF157">
    <property type="entry name" value="BEACH DOMAIN-CONTAINING PROTEIN C2"/>
    <property type="match status" value="1"/>
</dbReference>
<dbReference type="InterPro" id="IPR046851">
    <property type="entry name" value="NBCH_WD40"/>
</dbReference>
<dbReference type="AlphaFoldDB" id="A0A151SN95"/>
<feature type="repeat" description="WD" evidence="1">
    <location>
        <begin position="117"/>
        <end position="158"/>
    </location>
</feature>
<dbReference type="PROSITE" id="PS50082">
    <property type="entry name" value="WD_REPEATS_2"/>
    <property type="match status" value="1"/>
</dbReference>
<dbReference type="OMA" id="SSANINM"/>
<dbReference type="InterPro" id="IPR036322">
    <property type="entry name" value="WD40_repeat_dom_sf"/>
</dbReference>
<dbReference type="PROSITE" id="PS50294">
    <property type="entry name" value="WD_REPEATS_REGION"/>
    <property type="match status" value="1"/>
</dbReference>
<dbReference type="Pfam" id="PF20426">
    <property type="entry name" value="NBCH_WD40"/>
    <property type="match status" value="1"/>
</dbReference>
<keyword evidence="1" id="KW-0853">WD repeat</keyword>
<proteinExistence type="predicted"/>
<keyword evidence="4" id="KW-1185">Reference proteome</keyword>
<gene>
    <name evidence="3" type="ORF">KK1_002456</name>
</gene>
<dbReference type="STRING" id="3821.A0A151SN95"/>
<evidence type="ECO:0000313" key="3">
    <source>
        <dbReference type="EMBL" id="KYP56219.1"/>
    </source>
</evidence>
<evidence type="ECO:0000259" key="2">
    <source>
        <dbReference type="Pfam" id="PF20426"/>
    </source>
</evidence>
<protein>
    <submittedName>
        <fullName evidence="3">BEACH domain-containing protein lvsC</fullName>
    </submittedName>
</protein>
<dbReference type="InterPro" id="IPR050865">
    <property type="entry name" value="BEACH_Domain"/>
</dbReference>
<evidence type="ECO:0000313" key="4">
    <source>
        <dbReference type="Proteomes" id="UP000075243"/>
    </source>
</evidence>
<sequence length="379" mass="40217">MHASSDMVVVVGLNAPAANVAQHKWQPNTPDGHGTPFLFQHGRASGSAGGTIKRMFKGPAGSGEDGQYPQALAFAVSGIRSQAIVSITCDKEIITGGHVDNSIRLISSDGAKTLETAFAHCAPVTCVGLSPNSDYLVTGSQDTIVILWRIHRALASQSSVVSESSTGSGTLPSTSSSSSSHLCCVSSELRIVVSCSLSSDVLLHSIRKGRLIRRLNGVVAHTVCLSSEGVVMTWNESKHILSTFTLNGVLIAKTELSFSSSISCMEISVDGRSALIGINSQENGGSYKNKETHDGDGINAPSPSICFLDLHTLQVFHVLRLREGQDITALALNKDNTNLLVSTMDKQLIIFTDPALSLKVVDQMLKLGWEGDGLKHLIK</sequence>
<accession>A0A151SN95</accession>
<dbReference type="Gene3D" id="2.130.10.10">
    <property type="entry name" value="YVTN repeat-like/Quinoprotein amine dehydrogenase"/>
    <property type="match status" value="1"/>
</dbReference>
<dbReference type="SUPFAM" id="SSF50978">
    <property type="entry name" value="WD40 repeat-like"/>
    <property type="match status" value="1"/>
</dbReference>
<dbReference type="Gramene" id="C.cajan_02394.t">
    <property type="protein sequence ID" value="C.cajan_02394.t"/>
    <property type="gene ID" value="C.cajan_02394"/>
</dbReference>
<dbReference type="PANTHER" id="PTHR13743">
    <property type="entry name" value="BEIGE/BEACH-RELATED"/>
    <property type="match status" value="1"/>
</dbReference>
<dbReference type="Proteomes" id="UP000075243">
    <property type="component" value="Chromosome 11"/>
</dbReference>
<dbReference type="InterPro" id="IPR001680">
    <property type="entry name" value="WD40_rpt"/>
</dbReference>
<dbReference type="SMART" id="SM00320">
    <property type="entry name" value="WD40"/>
    <property type="match status" value="2"/>
</dbReference>
<evidence type="ECO:0000256" key="1">
    <source>
        <dbReference type="PROSITE-ProRule" id="PRU00221"/>
    </source>
</evidence>
<feature type="domain" description="Neurobeachin beta-propeller" evidence="2">
    <location>
        <begin position="83"/>
        <end position="271"/>
    </location>
</feature>
<dbReference type="EMBL" id="CM003613">
    <property type="protein sequence ID" value="KYP56219.1"/>
    <property type="molecule type" value="Genomic_DNA"/>
</dbReference>
<dbReference type="InterPro" id="IPR015943">
    <property type="entry name" value="WD40/YVTN_repeat-like_dom_sf"/>
</dbReference>